<dbReference type="AlphaFoldDB" id="A0A1R3IX59"/>
<sequence length="36" mass="4045">MADASMSGGRVRAMAVSRQRFIKFCTSIAWILLKNQ</sequence>
<proteinExistence type="predicted"/>
<dbReference type="Gramene" id="OMO87166">
    <property type="protein sequence ID" value="OMO87166"/>
    <property type="gene ID" value="CCACVL1_09221"/>
</dbReference>
<dbReference type="Proteomes" id="UP000188268">
    <property type="component" value="Unassembled WGS sequence"/>
</dbReference>
<protein>
    <submittedName>
        <fullName evidence="1">Uncharacterized protein</fullName>
    </submittedName>
</protein>
<organism evidence="1 2">
    <name type="scientific">Corchorus capsularis</name>
    <name type="common">Jute</name>
    <dbReference type="NCBI Taxonomy" id="210143"/>
    <lineage>
        <taxon>Eukaryota</taxon>
        <taxon>Viridiplantae</taxon>
        <taxon>Streptophyta</taxon>
        <taxon>Embryophyta</taxon>
        <taxon>Tracheophyta</taxon>
        <taxon>Spermatophyta</taxon>
        <taxon>Magnoliopsida</taxon>
        <taxon>eudicotyledons</taxon>
        <taxon>Gunneridae</taxon>
        <taxon>Pentapetalae</taxon>
        <taxon>rosids</taxon>
        <taxon>malvids</taxon>
        <taxon>Malvales</taxon>
        <taxon>Malvaceae</taxon>
        <taxon>Grewioideae</taxon>
        <taxon>Apeibeae</taxon>
        <taxon>Corchorus</taxon>
    </lineage>
</organism>
<keyword evidence="2" id="KW-1185">Reference proteome</keyword>
<evidence type="ECO:0000313" key="2">
    <source>
        <dbReference type="Proteomes" id="UP000188268"/>
    </source>
</evidence>
<accession>A0A1R3IX59</accession>
<name>A0A1R3IX59_COCAP</name>
<dbReference type="EMBL" id="AWWV01009279">
    <property type="protein sequence ID" value="OMO87166.1"/>
    <property type="molecule type" value="Genomic_DNA"/>
</dbReference>
<gene>
    <name evidence="1" type="ORF">CCACVL1_09221</name>
</gene>
<evidence type="ECO:0000313" key="1">
    <source>
        <dbReference type="EMBL" id="OMO87166.1"/>
    </source>
</evidence>
<reference evidence="1 2" key="1">
    <citation type="submission" date="2013-09" db="EMBL/GenBank/DDBJ databases">
        <title>Corchorus capsularis genome sequencing.</title>
        <authorList>
            <person name="Alam M."/>
            <person name="Haque M.S."/>
            <person name="Islam M.S."/>
            <person name="Emdad E.M."/>
            <person name="Islam M.M."/>
            <person name="Ahmed B."/>
            <person name="Halim A."/>
            <person name="Hossen Q.M.M."/>
            <person name="Hossain M.Z."/>
            <person name="Ahmed R."/>
            <person name="Khan M.M."/>
            <person name="Islam R."/>
            <person name="Rashid M.M."/>
            <person name="Khan S.A."/>
            <person name="Rahman M.S."/>
            <person name="Alam M."/>
        </authorList>
    </citation>
    <scope>NUCLEOTIDE SEQUENCE [LARGE SCALE GENOMIC DNA]</scope>
    <source>
        <strain evidence="2">cv. CVL-1</strain>
        <tissue evidence="1">Whole seedling</tissue>
    </source>
</reference>
<comment type="caution">
    <text evidence="1">The sequence shown here is derived from an EMBL/GenBank/DDBJ whole genome shotgun (WGS) entry which is preliminary data.</text>
</comment>